<accession>A0ABQ7WGH1</accession>
<dbReference type="EMBL" id="JAIVGD010000002">
    <property type="protein sequence ID" value="KAH0779085.1"/>
    <property type="molecule type" value="Genomic_DNA"/>
</dbReference>
<protein>
    <submittedName>
        <fullName evidence="1">Uncharacterized protein</fullName>
    </submittedName>
</protein>
<proteinExistence type="predicted"/>
<keyword evidence="2" id="KW-1185">Reference proteome</keyword>
<organism evidence="1 2">
    <name type="scientific">Solanum tuberosum</name>
    <name type="common">Potato</name>
    <dbReference type="NCBI Taxonomy" id="4113"/>
    <lineage>
        <taxon>Eukaryota</taxon>
        <taxon>Viridiplantae</taxon>
        <taxon>Streptophyta</taxon>
        <taxon>Embryophyta</taxon>
        <taxon>Tracheophyta</taxon>
        <taxon>Spermatophyta</taxon>
        <taxon>Magnoliopsida</taxon>
        <taxon>eudicotyledons</taxon>
        <taxon>Gunneridae</taxon>
        <taxon>Pentapetalae</taxon>
        <taxon>asterids</taxon>
        <taxon>lamiids</taxon>
        <taxon>Solanales</taxon>
        <taxon>Solanaceae</taxon>
        <taxon>Solanoideae</taxon>
        <taxon>Solaneae</taxon>
        <taxon>Solanum</taxon>
    </lineage>
</organism>
<name>A0ABQ7WGH1_SOLTU</name>
<sequence>MLGQFFAEKGVEIAGSGKGEDAGHYFGHCCMYCLLGVFRVEKVGRVGSGDLGVGRLEIEMGWRGFGLNGEKGQN</sequence>
<evidence type="ECO:0000313" key="1">
    <source>
        <dbReference type="EMBL" id="KAH0779085.1"/>
    </source>
</evidence>
<comment type="caution">
    <text evidence="1">The sequence shown here is derived from an EMBL/GenBank/DDBJ whole genome shotgun (WGS) entry which is preliminary data.</text>
</comment>
<evidence type="ECO:0000313" key="2">
    <source>
        <dbReference type="Proteomes" id="UP000826656"/>
    </source>
</evidence>
<gene>
    <name evidence="1" type="ORF">KY290_005512</name>
</gene>
<reference evidence="1 2" key="1">
    <citation type="journal article" date="2021" name="bioRxiv">
        <title>Chromosome-scale and haplotype-resolved genome assembly of a tetraploid potato cultivar.</title>
        <authorList>
            <person name="Sun H."/>
            <person name="Jiao W.-B."/>
            <person name="Krause K."/>
            <person name="Campoy J.A."/>
            <person name="Goel M."/>
            <person name="Folz-Donahue K."/>
            <person name="Kukat C."/>
            <person name="Huettel B."/>
            <person name="Schneeberger K."/>
        </authorList>
    </citation>
    <scope>NUCLEOTIDE SEQUENCE [LARGE SCALE GENOMIC DNA]</scope>
    <source>
        <strain evidence="1">SolTubOtavaFocal</strain>
        <tissue evidence="1">Leaves</tissue>
    </source>
</reference>
<dbReference type="Proteomes" id="UP000826656">
    <property type="component" value="Unassembled WGS sequence"/>
</dbReference>